<evidence type="ECO:0000256" key="1">
    <source>
        <dbReference type="SAM" id="SignalP"/>
    </source>
</evidence>
<name>A0A178MQX0_9PROT</name>
<dbReference type="Pfam" id="PF05494">
    <property type="entry name" value="MlaC"/>
    <property type="match status" value="1"/>
</dbReference>
<accession>A0A178MQX0</accession>
<keyword evidence="1" id="KW-0732">Signal</keyword>
<dbReference type="PANTHER" id="PTHR36573">
    <property type="entry name" value="INTERMEMBRANE PHOSPHOLIPID TRANSPORT SYSTEM BINDING PROTEIN MLAC"/>
    <property type="match status" value="1"/>
</dbReference>
<organism evidence="2 3">
    <name type="scientific">Paramagnetospirillum marisnigri</name>
    <dbReference type="NCBI Taxonomy" id="1285242"/>
    <lineage>
        <taxon>Bacteria</taxon>
        <taxon>Pseudomonadati</taxon>
        <taxon>Pseudomonadota</taxon>
        <taxon>Alphaproteobacteria</taxon>
        <taxon>Rhodospirillales</taxon>
        <taxon>Magnetospirillaceae</taxon>
        <taxon>Paramagnetospirillum</taxon>
    </lineage>
</organism>
<dbReference type="AlphaFoldDB" id="A0A178MQX0"/>
<comment type="caution">
    <text evidence="2">The sequence shown here is derived from an EMBL/GenBank/DDBJ whole genome shotgun (WGS) entry which is preliminary data.</text>
</comment>
<feature type="signal peptide" evidence="1">
    <location>
        <begin position="1"/>
        <end position="24"/>
    </location>
</feature>
<dbReference type="Gene3D" id="3.10.450.710">
    <property type="entry name" value="Tgt2/MlaC"/>
    <property type="match status" value="1"/>
</dbReference>
<dbReference type="EMBL" id="LWQT01000046">
    <property type="protein sequence ID" value="OAN51343.1"/>
    <property type="molecule type" value="Genomic_DNA"/>
</dbReference>
<keyword evidence="3" id="KW-1185">Reference proteome</keyword>
<sequence length="204" mass="22071">MSSPSWVRILLLLVAVTLSAPAVAAEADGTVKGFNDQLLAVMKAGPKLGFKGRFEKFRTVVSDSYDLTTITKSMLGTVSVAKLTPDELSRLVAVYADFSAATYASQFEAWDGEAFELGETRPHPTTAGAVVVQSWIVPKSGNATQIDYVLRPDQGRWRIIDVLFEGTVSQVAVRRSEFGAIFRDKGLAGLIEVIQGKTAAMEKK</sequence>
<dbReference type="InterPro" id="IPR008869">
    <property type="entry name" value="MlaC/ttg2D"/>
</dbReference>
<dbReference type="InterPro" id="IPR017842">
    <property type="entry name" value="Hopanoid_biosyn-assoc_HpnM"/>
</dbReference>
<evidence type="ECO:0000313" key="3">
    <source>
        <dbReference type="Proteomes" id="UP000078428"/>
    </source>
</evidence>
<feature type="chain" id="PRO_5008092137" evidence="1">
    <location>
        <begin position="25"/>
        <end position="204"/>
    </location>
</feature>
<reference evidence="2 3" key="1">
    <citation type="submission" date="2016-04" db="EMBL/GenBank/DDBJ databases">
        <title>Draft genome sequence of freshwater magnetotactic bacteria Magnetospirillum marisnigri SP-1 and Magnetospirillum moscoviense BB-1.</title>
        <authorList>
            <person name="Koziaeva V."/>
            <person name="Dziuba M.V."/>
            <person name="Ivanov T.M."/>
            <person name="Kuznetsov B."/>
            <person name="Grouzdev D.S."/>
        </authorList>
    </citation>
    <scope>NUCLEOTIDE SEQUENCE [LARGE SCALE GENOMIC DNA]</scope>
    <source>
        <strain evidence="2 3">SP-1</strain>
    </source>
</reference>
<dbReference type="RefSeq" id="WP_068491620.1">
    <property type="nucleotide sequence ID" value="NZ_LWQT01000046.1"/>
</dbReference>
<dbReference type="NCBIfam" id="TIGR03481">
    <property type="entry name" value="HpnM"/>
    <property type="match status" value="1"/>
</dbReference>
<dbReference type="OrthoDB" id="7358716at2"/>
<proteinExistence type="predicted"/>
<protein>
    <submittedName>
        <fullName evidence="2">Organic solvent ABC transporter</fullName>
    </submittedName>
</protein>
<dbReference type="InterPro" id="IPR042245">
    <property type="entry name" value="Tgt2/MlaC_sf"/>
</dbReference>
<gene>
    <name evidence="2" type="ORF">A6A04_16335</name>
</gene>
<dbReference type="PANTHER" id="PTHR36573:SF1">
    <property type="entry name" value="INTERMEMBRANE PHOSPHOLIPID TRANSPORT SYSTEM BINDING PROTEIN MLAC"/>
    <property type="match status" value="1"/>
</dbReference>
<dbReference type="Proteomes" id="UP000078428">
    <property type="component" value="Unassembled WGS sequence"/>
</dbReference>
<evidence type="ECO:0000313" key="2">
    <source>
        <dbReference type="EMBL" id="OAN51343.1"/>
    </source>
</evidence>
<dbReference type="STRING" id="1285242.A6A04_16335"/>